<dbReference type="InterPro" id="IPR003793">
    <property type="entry name" value="UPF0166"/>
</dbReference>
<evidence type="ECO:0000256" key="1">
    <source>
        <dbReference type="ARBA" id="ARBA00010554"/>
    </source>
</evidence>
<organism evidence="2">
    <name type="scientific">Ignavibacterium album</name>
    <dbReference type="NCBI Taxonomy" id="591197"/>
    <lineage>
        <taxon>Bacteria</taxon>
        <taxon>Pseudomonadati</taxon>
        <taxon>Ignavibacteriota</taxon>
        <taxon>Ignavibacteria</taxon>
        <taxon>Ignavibacteriales</taxon>
        <taxon>Ignavibacteriaceae</taxon>
        <taxon>Ignavibacterium</taxon>
    </lineage>
</organism>
<dbReference type="PANTHER" id="PTHR35983">
    <property type="entry name" value="UPF0166 PROTEIN TM_0021"/>
    <property type="match status" value="1"/>
</dbReference>
<accession>A0A7V2ZMF7</accession>
<dbReference type="EMBL" id="DSUJ01000011">
    <property type="protein sequence ID" value="HFI92590.1"/>
    <property type="molecule type" value="Genomic_DNA"/>
</dbReference>
<dbReference type="AlphaFoldDB" id="A0A7V2ZMF7"/>
<dbReference type="InterPro" id="IPR015867">
    <property type="entry name" value="N-reg_PII/ATP_PRibTrfase_C"/>
</dbReference>
<sequence>MFQTGEAKLLRIFIGESDKIKGIPAYEKIVLLAREKGLAGATVTKGVMGFGKKSIIHTAKILRLSEDLPMIIEIVDKLDKIEEFISDLHKVLDESDCSAMLTMEKVEVRKYGQ</sequence>
<dbReference type="Gene3D" id="3.30.70.120">
    <property type="match status" value="1"/>
</dbReference>
<dbReference type="InterPro" id="IPR011322">
    <property type="entry name" value="N-reg_PII-like_a/b"/>
</dbReference>
<reference evidence="2" key="1">
    <citation type="journal article" date="2020" name="mSystems">
        <title>Genome- and Community-Level Interaction Insights into Carbon Utilization and Element Cycling Functions of Hydrothermarchaeota in Hydrothermal Sediment.</title>
        <authorList>
            <person name="Zhou Z."/>
            <person name="Liu Y."/>
            <person name="Xu W."/>
            <person name="Pan J."/>
            <person name="Luo Z.H."/>
            <person name="Li M."/>
        </authorList>
    </citation>
    <scope>NUCLEOTIDE SEQUENCE [LARGE SCALE GENOMIC DNA]</scope>
    <source>
        <strain evidence="2">SpSt-479</strain>
    </source>
</reference>
<dbReference type="RefSeq" id="WP_304148284.1">
    <property type="nucleotide sequence ID" value="NZ_JAOAIE010000131.1"/>
</dbReference>
<comment type="similarity">
    <text evidence="1">Belongs to the UPF0166 family.</text>
</comment>
<proteinExistence type="inferred from homology"/>
<evidence type="ECO:0000313" key="2">
    <source>
        <dbReference type="EMBL" id="HFI92590.1"/>
    </source>
</evidence>
<name>A0A7V2ZMF7_9BACT</name>
<gene>
    <name evidence="2" type="ORF">ENS31_13815</name>
</gene>
<comment type="caution">
    <text evidence="2">The sequence shown here is derived from an EMBL/GenBank/DDBJ whole genome shotgun (WGS) entry which is preliminary data.</text>
</comment>
<dbReference type="Pfam" id="PF02641">
    <property type="entry name" value="DUF190"/>
    <property type="match status" value="1"/>
</dbReference>
<dbReference type="SUPFAM" id="SSF54913">
    <property type="entry name" value="GlnB-like"/>
    <property type="match status" value="1"/>
</dbReference>
<dbReference type="PANTHER" id="PTHR35983:SF1">
    <property type="entry name" value="UPF0166 PROTEIN TM_0021"/>
    <property type="match status" value="1"/>
</dbReference>
<protein>
    <submittedName>
        <fullName evidence="2">DUF190 domain-containing protein</fullName>
    </submittedName>
</protein>